<accession>A0A5B7IP81</accession>
<proteinExistence type="predicted"/>
<keyword evidence="2" id="KW-1185">Reference proteome</keyword>
<comment type="caution">
    <text evidence="1">The sequence shown here is derived from an EMBL/GenBank/DDBJ whole genome shotgun (WGS) entry which is preliminary data.</text>
</comment>
<gene>
    <name evidence="1" type="ORF">E2C01_078600</name>
</gene>
<name>A0A5B7IP81_PORTR</name>
<protein>
    <submittedName>
        <fullName evidence="1">Uncharacterized protein</fullName>
    </submittedName>
</protein>
<organism evidence="1 2">
    <name type="scientific">Portunus trituberculatus</name>
    <name type="common">Swimming crab</name>
    <name type="synonym">Neptunus trituberculatus</name>
    <dbReference type="NCBI Taxonomy" id="210409"/>
    <lineage>
        <taxon>Eukaryota</taxon>
        <taxon>Metazoa</taxon>
        <taxon>Ecdysozoa</taxon>
        <taxon>Arthropoda</taxon>
        <taxon>Crustacea</taxon>
        <taxon>Multicrustacea</taxon>
        <taxon>Malacostraca</taxon>
        <taxon>Eumalacostraca</taxon>
        <taxon>Eucarida</taxon>
        <taxon>Decapoda</taxon>
        <taxon>Pleocyemata</taxon>
        <taxon>Brachyura</taxon>
        <taxon>Eubrachyura</taxon>
        <taxon>Portunoidea</taxon>
        <taxon>Portunidae</taxon>
        <taxon>Portuninae</taxon>
        <taxon>Portunus</taxon>
    </lineage>
</organism>
<sequence length="73" mass="7966">MLPFWYCYGGYIEIKKPDNVLDTSACLKTTSTPHGDEYVLRAQCSTGCYFRSAVTGTDSPATPIAPCGRRPEG</sequence>
<evidence type="ECO:0000313" key="2">
    <source>
        <dbReference type="Proteomes" id="UP000324222"/>
    </source>
</evidence>
<evidence type="ECO:0000313" key="1">
    <source>
        <dbReference type="EMBL" id="MPC83879.1"/>
    </source>
</evidence>
<reference evidence="1 2" key="1">
    <citation type="submission" date="2019-05" db="EMBL/GenBank/DDBJ databases">
        <title>Another draft genome of Portunus trituberculatus and its Hox gene families provides insights of decapod evolution.</title>
        <authorList>
            <person name="Jeong J.-H."/>
            <person name="Song I."/>
            <person name="Kim S."/>
            <person name="Choi T."/>
            <person name="Kim D."/>
            <person name="Ryu S."/>
            <person name="Kim W."/>
        </authorList>
    </citation>
    <scope>NUCLEOTIDE SEQUENCE [LARGE SCALE GENOMIC DNA]</scope>
    <source>
        <tissue evidence="1">Muscle</tissue>
    </source>
</reference>
<dbReference type="EMBL" id="VSRR010063780">
    <property type="protein sequence ID" value="MPC83879.1"/>
    <property type="molecule type" value="Genomic_DNA"/>
</dbReference>
<dbReference type="Proteomes" id="UP000324222">
    <property type="component" value="Unassembled WGS sequence"/>
</dbReference>
<dbReference type="AlphaFoldDB" id="A0A5B7IP81"/>